<dbReference type="Proteomes" id="UP000092573">
    <property type="component" value="Chromosome"/>
</dbReference>
<dbReference type="Pfam" id="PF07833">
    <property type="entry name" value="Cu_amine_oxidN1"/>
    <property type="match status" value="1"/>
</dbReference>
<feature type="chain" id="PRO_5008527489" description="Copper amine oxidase-like N-terminal domain-containing protein" evidence="1">
    <location>
        <begin position="25"/>
        <end position="248"/>
    </location>
</feature>
<evidence type="ECO:0000313" key="3">
    <source>
        <dbReference type="EMBL" id="ANS73979.1"/>
    </source>
</evidence>
<dbReference type="InterPro" id="IPR012854">
    <property type="entry name" value="Cu_amine_oxidase-like_N"/>
</dbReference>
<organism evidence="3 4">
    <name type="scientific">Paenibacillus yonginensis</name>
    <dbReference type="NCBI Taxonomy" id="1462996"/>
    <lineage>
        <taxon>Bacteria</taxon>
        <taxon>Bacillati</taxon>
        <taxon>Bacillota</taxon>
        <taxon>Bacilli</taxon>
        <taxon>Bacillales</taxon>
        <taxon>Paenibacillaceae</taxon>
        <taxon>Paenibacillus</taxon>
    </lineage>
</organism>
<dbReference type="OrthoDB" id="2938283at2"/>
<dbReference type="EMBL" id="CP014167">
    <property type="protein sequence ID" value="ANS73979.1"/>
    <property type="molecule type" value="Genomic_DNA"/>
</dbReference>
<reference evidence="3 4" key="1">
    <citation type="submission" date="2016-01" db="EMBL/GenBank/DDBJ databases">
        <title>Complete Genome Sequence of Paenibacillus yonginensis DCY84, a novel Plant Growth-Promoting Bacteria with Elicitation of Induced Systemic Resistance.</title>
        <authorList>
            <person name="Kim Y.J."/>
            <person name="Yang D.C."/>
            <person name="Sukweenadhi J."/>
        </authorList>
    </citation>
    <scope>NUCLEOTIDE SEQUENCE [LARGE SCALE GENOMIC DNA]</scope>
    <source>
        <strain evidence="3 4">DCY84</strain>
    </source>
</reference>
<keyword evidence="1" id="KW-0732">Signal</keyword>
<sequence length="248" mass="27396">MNNKIKIVSAFLCGAVFFSGVSYAAESLKAIPKSFKFVVNGVEKKLTNTPVVINNTTYLPVREVANSLGYSVNLQRDTISFNTSSGTTGNVDSSSLYDYEKTKLGGIKGTITWQYNKFIGTKADVGANIALIPVIHNDKLRDSLFTLTLSSIPQGTDGIYTGKADGNGNYIIEDIPAGMYYLLIVSKNTTSDGTIYDYDKELLQSIFAGDSWTQLESKLKFYKYNLKLVTIKENKIITESNDFGYSYF</sequence>
<dbReference type="SUPFAM" id="SSF117074">
    <property type="entry name" value="Hypothetical protein PA1324"/>
    <property type="match status" value="1"/>
</dbReference>
<dbReference type="KEGG" id="pyg:AWM70_04840"/>
<evidence type="ECO:0000313" key="4">
    <source>
        <dbReference type="Proteomes" id="UP000092573"/>
    </source>
</evidence>
<evidence type="ECO:0000256" key="1">
    <source>
        <dbReference type="SAM" id="SignalP"/>
    </source>
</evidence>
<proteinExistence type="predicted"/>
<dbReference type="InterPro" id="IPR036582">
    <property type="entry name" value="Mao_N_sf"/>
</dbReference>
<dbReference type="Gene3D" id="3.30.457.10">
    <property type="entry name" value="Copper amine oxidase-like, N-terminal domain"/>
    <property type="match status" value="1"/>
</dbReference>
<dbReference type="RefSeq" id="WP_068694585.1">
    <property type="nucleotide sequence ID" value="NZ_CP014167.1"/>
</dbReference>
<evidence type="ECO:0000259" key="2">
    <source>
        <dbReference type="Pfam" id="PF07833"/>
    </source>
</evidence>
<dbReference type="STRING" id="1462996.AWM70_04840"/>
<dbReference type="AlphaFoldDB" id="A0A1B1MXU7"/>
<keyword evidence="4" id="KW-1185">Reference proteome</keyword>
<dbReference type="SUPFAM" id="SSF55383">
    <property type="entry name" value="Copper amine oxidase, domain N"/>
    <property type="match status" value="1"/>
</dbReference>
<protein>
    <recommendedName>
        <fullName evidence="2">Copper amine oxidase-like N-terminal domain-containing protein</fullName>
    </recommendedName>
</protein>
<feature type="signal peptide" evidence="1">
    <location>
        <begin position="1"/>
        <end position="24"/>
    </location>
</feature>
<name>A0A1B1MXU7_9BACL</name>
<gene>
    <name evidence="3" type="ORF">AWM70_04840</name>
</gene>
<accession>A0A1B1MXU7</accession>
<feature type="domain" description="Copper amine oxidase-like N-terminal" evidence="2">
    <location>
        <begin position="38"/>
        <end position="77"/>
    </location>
</feature>